<dbReference type="InterPro" id="IPR011032">
    <property type="entry name" value="GroES-like_sf"/>
</dbReference>
<comment type="caution">
    <text evidence="7">The sequence shown here is derived from an EMBL/GenBank/DDBJ whole genome shotgun (WGS) entry which is preliminary data.</text>
</comment>
<dbReference type="Gene3D" id="3.40.50.720">
    <property type="entry name" value="NAD(P)-binding Rossmann-like Domain"/>
    <property type="match status" value="1"/>
</dbReference>
<evidence type="ECO:0000256" key="6">
    <source>
        <dbReference type="SAM" id="SignalP"/>
    </source>
</evidence>
<dbReference type="SUPFAM" id="SSF50129">
    <property type="entry name" value="GroES-like"/>
    <property type="match status" value="1"/>
</dbReference>
<dbReference type="PANTHER" id="PTHR43350:SF19">
    <property type="entry name" value="D-GULOSIDE 3-DEHYDROGENASE"/>
    <property type="match status" value="1"/>
</dbReference>
<dbReference type="SUPFAM" id="SSF56784">
    <property type="entry name" value="HAD-like"/>
    <property type="match status" value="1"/>
</dbReference>
<feature type="signal peptide" evidence="6">
    <location>
        <begin position="1"/>
        <end position="26"/>
    </location>
</feature>
<dbReference type="PANTHER" id="PTHR43350">
    <property type="entry name" value="NAD-DEPENDENT ALCOHOL DEHYDROGENASE"/>
    <property type="match status" value="1"/>
</dbReference>
<dbReference type="Gene3D" id="3.90.180.10">
    <property type="entry name" value="Medium-chain alcohol dehydrogenases, catalytic domain"/>
    <property type="match status" value="2"/>
</dbReference>
<dbReference type="SUPFAM" id="SSF51735">
    <property type="entry name" value="NAD(P)-binding Rossmann-fold domains"/>
    <property type="match status" value="1"/>
</dbReference>
<dbReference type="InterPro" id="IPR036291">
    <property type="entry name" value="NAD(P)-bd_dom_sf"/>
</dbReference>
<comment type="similarity">
    <text evidence="2">Belongs to the zinc-containing alcohol dehydrogenase family.</text>
</comment>
<keyword evidence="3" id="KW-0479">Metal-binding</keyword>
<dbReference type="Proteomes" id="UP001153069">
    <property type="component" value="Unassembled WGS sequence"/>
</dbReference>
<keyword evidence="8" id="KW-1185">Reference proteome</keyword>
<evidence type="ECO:0000256" key="4">
    <source>
        <dbReference type="ARBA" id="ARBA00022833"/>
    </source>
</evidence>
<accession>A0A9N8H465</accession>
<evidence type="ECO:0000313" key="8">
    <source>
        <dbReference type="Proteomes" id="UP001153069"/>
    </source>
</evidence>
<keyword evidence="4" id="KW-0862">Zinc</keyword>
<dbReference type="GO" id="GO:0016491">
    <property type="term" value="F:oxidoreductase activity"/>
    <property type="evidence" value="ECO:0007669"/>
    <property type="project" value="UniProtKB-KW"/>
</dbReference>
<dbReference type="GO" id="GO:0046872">
    <property type="term" value="F:metal ion binding"/>
    <property type="evidence" value="ECO:0007669"/>
    <property type="project" value="UniProtKB-KW"/>
</dbReference>
<evidence type="ECO:0000256" key="1">
    <source>
        <dbReference type="ARBA" id="ARBA00001947"/>
    </source>
</evidence>
<organism evidence="7 8">
    <name type="scientific">Seminavis robusta</name>
    <dbReference type="NCBI Taxonomy" id="568900"/>
    <lineage>
        <taxon>Eukaryota</taxon>
        <taxon>Sar</taxon>
        <taxon>Stramenopiles</taxon>
        <taxon>Ochrophyta</taxon>
        <taxon>Bacillariophyta</taxon>
        <taxon>Bacillariophyceae</taxon>
        <taxon>Bacillariophycidae</taxon>
        <taxon>Naviculales</taxon>
        <taxon>Naviculaceae</taxon>
        <taxon>Seminavis</taxon>
    </lineage>
</organism>
<dbReference type="AlphaFoldDB" id="A0A9N8H465"/>
<keyword evidence="5" id="KW-0560">Oxidoreductase</keyword>
<feature type="chain" id="PRO_5040292419" evidence="6">
    <location>
        <begin position="27"/>
        <end position="995"/>
    </location>
</feature>
<evidence type="ECO:0000313" key="7">
    <source>
        <dbReference type="EMBL" id="CAB9499137.1"/>
    </source>
</evidence>
<gene>
    <name evidence="7" type="ORF">SEMRO_54_G031960.1</name>
</gene>
<reference evidence="7" key="1">
    <citation type="submission" date="2020-06" db="EMBL/GenBank/DDBJ databases">
        <authorList>
            <consortium name="Plant Systems Biology data submission"/>
        </authorList>
    </citation>
    <scope>NUCLEOTIDE SEQUENCE</scope>
    <source>
        <strain evidence="7">D6</strain>
    </source>
</reference>
<dbReference type="Gene3D" id="3.40.50.1000">
    <property type="entry name" value="HAD superfamily/HAD-like"/>
    <property type="match status" value="1"/>
</dbReference>
<keyword evidence="6" id="KW-0732">Signal</keyword>
<evidence type="ECO:0000256" key="3">
    <source>
        <dbReference type="ARBA" id="ARBA00022723"/>
    </source>
</evidence>
<dbReference type="Gene3D" id="1.10.150.450">
    <property type="match status" value="1"/>
</dbReference>
<sequence length="995" mass="109753">MSLCARCQSCLLQGLVLATLLLRSSGISRGGPSKGDVLLVLDVDNTLYDEGALRKLSLSPLGIEEQIVQNIHSYCREHVGMSKDEADRFHHEYGSTIEGLRTLWAGNLKTLEDNMKQCYQAIWPPSMDYTALLQLHQPSSQSLTTGYSHSDDSARQLAQLRSLLQRIPYPLYLASNSPSWHVRTVLQALGMLNVPWSGLTTPDQSRRGVDGDTTYTIYTTKHSPSIFFRDILKQHNQEKSDQSKLLLLDDSKKNIECLPPQLMTGIRVSSDNPLSTALLQAVGVIDMNTESYEFSQVQYLQSKNVVDARSIHRPTWLRVADELRAMLQTTPTAELEIVDVGAGLLSMFKLVVEGGNDNQLPSLVDQVSNGENAIFKGIRYFAYEPNQGLQSQCMQVLQDMGFTRQTGQEQDEEETVFVGSRKGCTITVHLRLYDYNQEQNSKLTIIHPTPHIVAGCCFADLLDPNQLVASLLLRFLSRTQENRPDSCLCYFPITFQGVTQFVPPKPFEIHAGRAQSVPSDTVAFALYSKALEEIHGHNLDPHKLEDAMKAFGGSLLSSGASKWDIDPQQHPYLWQTLLYFFERVAGPELIKTGWDAAGWLQRARSPGQPSILVSNVDLLFRLPRMGNAKIASVDANGDEHLDDSLEQQETGMEEIQFTAPYKVTTVTKLGADLQPHQVQIKSEYSLISSGTELKVFKGMFDDAALDVNIKGMEEERMAYPLAYGYSLVGRVVQCGSQVEDADQLLGRLVFTFSAHATHVIADRDAIQLVPEGIAAEDAIFMPSVETALSIVHDAHVRLGEKVAVFGQGLIGLLVTSILCNSQQQDMVLQAPCCSDLGTKVGTVTTIDAIPARLGASAAMGASQALLPSEVPASGPFDVAIEVSGNARALQSSIEHTSNNGRVVIASWYGNADVTLKLGIDFHRSHKTIVTSQVSEIKAELSGLWTKQRRFALTWELVKQIRPSRLITMQTGLEHAQKAYEALDQGSEIAVAFRYG</sequence>
<proteinExistence type="inferred from homology"/>
<comment type="cofactor">
    <cofactor evidence="1">
        <name>Zn(2+)</name>
        <dbReference type="ChEBI" id="CHEBI:29105"/>
    </cofactor>
</comment>
<dbReference type="CDD" id="cd08255">
    <property type="entry name" value="2-desacetyl-2-hydroxyethyl_bacteriochlorophyllide_like"/>
    <property type="match status" value="1"/>
</dbReference>
<protein>
    <submittedName>
        <fullName evidence="7">Uncharacterized zinc-type alcohol dehydrogenase-like protein YcjQ</fullName>
    </submittedName>
</protein>
<evidence type="ECO:0000256" key="2">
    <source>
        <dbReference type="ARBA" id="ARBA00008072"/>
    </source>
</evidence>
<evidence type="ECO:0000256" key="5">
    <source>
        <dbReference type="ARBA" id="ARBA00023002"/>
    </source>
</evidence>
<dbReference type="InterPro" id="IPR036412">
    <property type="entry name" value="HAD-like_sf"/>
</dbReference>
<dbReference type="InterPro" id="IPR023214">
    <property type="entry name" value="HAD_sf"/>
</dbReference>
<name>A0A9N8H465_9STRA</name>
<dbReference type="OrthoDB" id="1879366at2759"/>
<dbReference type="EMBL" id="CAICTM010000053">
    <property type="protein sequence ID" value="CAB9499137.1"/>
    <property type="molecule type" value="Genomic_DNA"/>
</dbReference>